<dbReference type="EMBL" id="AFBM01000017">
    <property type="protein sequence ID" value="EGF51822.1"/>
    <property type="molecule type" value="Genomic_DNA"/>
</dbReference>
<comment type="caution">
    <text evidence="1">The sequence shown here is derived from an EMBL/GenBank/DDBJ whole genome shotgun (WGS) entry which is preliminary data.</text>
</comment>
<gene>
    <name evidence="1" type="ORF">HMPREF9445_01638</name>
</gene>
<evidence type="ECO:0000313" key="2">
    <source>
        <dbReference type="Proteomes" id="UP000010321"/>
    </source>
</evidence>
<organism evidence="1 2">
    <name type="scientific">Bacteroides clarus YIT 12056</name>
    <dbReference type="NCBI Taxonomy" id="762984"/>
    <lineage>
        <taxon>Bacteria</taxon>
        <taxon>Pseudomonadati</taxon>
        <taxon>Bacteroidota</taxon>
        <taxon>Bacteroidia</taxon>
        <taxon>Bacteroidales</taxon>
        <taxon>Bacteroidaceae</taxon>
        <taxon>Bacteroides</taxon>
    </lineage>
</organism>
<reference evidence="1 2" key="1">
    <citation type="submission" date="2011-02" db="EMBL/GenBank/DDBJ databases">
        <authorList>
            <person name="Weinstock G."/>
            <person name="Sodergren E."/>
            <person name="Clifton S."/>
            <person name="Fulton L."/>
            <person name="Fulton B."/>
            <person name="Courtney L."/>
            <person name="Fronick C."/>
            <person name="Harrison M."/>
            <person name="Strong C."/>
            <person name="Farmer C."/>
            <person name="Delahaunty K."/>
            <person name="Markovic C."/>
            <person name="Hall O."/>
            <person name="Minx P."/>
            <person name="Tomlinson C."/>
            <person name="Mitreva M."/>
            <person name="Hou S."/>
            <person name="Chen J."/>
            <person name="Wollam A."/>
            <person name="Pepin K.H."/>
            <person name="Johnson M."/>
            <person name="Bhonagiri V."/>
            <person name="Zhang X."/>
            <person name="Suruliraj S."/>
            <person name="Warren W."/>
            <person name="Chinwalla A."/>
            <person name="Mardis E.R."/>
            <person name="Wilson R.K."/>
        </authorList>
    </citation>
    <scope>NUCLEOTIDE SEQUENCE [LARGE SCALE GENOMIC DNA]</scope>
    <source>
        <strain evidence="1 2">YIT 12056</strain>
    </source>
</reference>
<sequence length="43" mass="4806">MRKRANNRLSGQAVKGRRCKTEERGCLGNAEVPDDDYCNTGHV</sequence>
<accession>A0ABN0CNP1</accession>
<protein>
    <submittedName>
        <fullName evidence="1">Uncharacterized protein</fullName>
    </submittedName>
</protein>
<keyword evidence="2" id="KW-1185">Reference proteome</keyword>
<dbReference type="Proteomes" id="UP000010321">
    <property type="component" value="Unassembled WGS sequence"/>
</dbReference>
<evidence type="ECO:0000313" key="1">
    <source>
        <dbReference type="EMBL" id="EGF51822.1"/>
    </source>
</evidence>
<name>A0ABN0CNP1_9BACE</name>
<proteinExistence type="predicted"/>